<accession>R0HBJ3</accession>
<dbReference type="EMBL" id="KB870810">
    <property type="protein sequence ID" value="EOA22400.1"/>
    <property type="molecule type" value="Genomic_DNA"/>
</dbReference>
<protein>
    <submittedName>
        <fullName evidence="1">Uncharacterized protein</fullName>
    </submittedName>
</protein>
<reference evidence="2" key="1">
    <citation type="journal article" date="2013" name="Nat. Genet.">
        <title>The Capsella rubella genome and the genomic consequences of rapid mating system evolution.</title>
        <authorList>
            <person name="Slotte T."/>
            <person name="Hazzouri K.M."/>
            <person name="Agren J.A."/>
            <person name="Koenig D."/>
            <person name="Maumus F."/>
            <person name="Guo Y.L."/>
            <person name="Steige K."/>
            <person name="Platts A.E."/>
            <person name="Escobar J.S."/>
            <person name="Newman L.K."/>
            <person name="Wang W."/>
            <person name="Mandakova T."/>
            <person name="Vello E."/>
            <person name="Smith L.M."/>
            <person name="Henz S.R."/>
            <person name="Steffen J."/>
            <person name="Takuno S."/>
            <person name="Brandvain Y."/>
            <person name="Coop G."/>
            <person name="Andolfatto P."/>
            <person name="Hu T.T."/>
            <person name="Blanchette M."/>
            <person name="Clark R.M."/>
            <person name="Quesneville H."/>
            <person name="Nordborg M."/>
            <person name="Gaut B.S."/>
            <person name="Lysak M.A."/>
            <person name="Jenkins J."/>
            <person name="Grimwood J."/>
            <person name="Chapman J."/>
            <person name="Prochnik S."/>
            <person name="Shu S."/>
            <person name="Rokhsar D."/>
            <person name="Schmutz J."/>
            <person name="Weigel D."/>
            <person name="Wright S.I."/>
        </authorList>
    </citation>
    <scope>NUCLEOTIDE SEQUENCE [LARGE SCALE GENOMIC DNA]</scope>
    <source>
        <strain evidence="2">cv. Monte Gargano</strain>
    </source>
</reference>
<sequence length="101" mass="11233">MISGGNKCKASLHTMKSRLVRGDKLISESSSPDYFGLLVEVLSSFKIEGRSRYEDGFLILTCNNIPVNFTVDPAGNVKGSLLGYMRPCEYIYQKKFPVASF</sequence>
<gene>
    <name evidence="1" type="ORF">CARUB_v10003035mg</name>
</gene>
<organism evidence="1 2">
    <name type="scientific">Capsella rubella</name>
    <dbReference type="NCBI Taxonomy" id="81985"/>
    <lineage>
        <taxon>Eukaryota</taxon>
        <taxon>Viridiplantae</taxon>
        <taxon>Streptophyta</taxon>
        <taxon>Embryophyta</taxon>
        <taxon>Tracheophyta</taxon>
        <taxon>Spermatophyta</taxon>
        <taxon>Magnoliopsida</taxon>
        <taxon>eudicotyledons</taxon>
        <taxon>Gunneridae</taxon>
        <taxon>Pentapetalae</taxon>
        <taxon>rosids</taxon>
        <taxon>malvids</taxon>
        <taxon>Brassicales</taxon>
        <taxon>Brassicaceae</taxon>
        <taxon>Camelineae</taxon>
        <taxon>Capsella</taxon>
    </lineage>
</organism>
<dbReference type="KEGG" id="crb:17881234"/>
<proteinExistence type="predicted"/>
<dbReference type="OrthoDB" id="1052097at2759"/>
<name>R0HBJ3_9BRAS</name>
<keyword evidence="2" id="KW-1185">Reference proteome</keyword>
<dbReference type="AlphaFoldDB" id="R0HBJ3"/>
<evidence type="ECO:0000313" key="2">
    <source>
        <dbReference type="Proteomes" id="UP000029121"/>
    </source>
</evidence>
<evidence type="ECO:0000313" key="1">
    <source>
        <dbReference type="EMBL" id="EOA22400.1"/>
    </source>
</evidence>
<dbReference type="Proteomes" id="UP000029121">
    <property type="component" value="Unassembled WGS sequence"/>
</dbReference>